<gene>
    <name evidence="3" type="ORF">EXIGLDRAFT_762157</name>
    <name evidence="2" type="ORF">EXIGLDRAFT_768291</name>
</gene>
<name>A0A165IBJ7_EXIGL</name>
<evidence type="ECO:0000313" key="3">
    <source>
        <dbReference type="EMBL" id="KZW00063.1"/>
    </source>
</evidence>
<evidence type="ECO:0000256" key="1">
    <source>
        <dbReference type="SAM" id="MobiDB-lite"/>
    </source>
</evidence>
<protein>
    <submittedName>
        <fullName evidence="2">Uncharacterized protein</fullName>
    </submittedName>
</protein>
<dbReference type="EMBL" id="KV425994">
    <property type="protein sequence ID" value="KZV93172.1"/>
    <property type="molecule type" value="Genomic_DNA"/>
</dbReference>
<organism evidence="2 4">
    <name type="scientific">Exidia glandulosa HHB12029</name>
    <dbReference type="NCBI Taxonomy" id="1314781"/>
    <lineage>
        <taxon>Eukaryota</taxon>
        <taxon>Fungi</taxon>
        <taxon>Dikarya</taxon>
        <taxon>Basidiomycota</taxon>
        <taxon>Agaricomycotina</taxon>
        <taxon>Agaricomycetes</taxon>
        <taxon>Auriculariales</taxon>
        <taxon>Exidiaceae</taxon>
        <taxon>Exidia</taxon>
    </lineage>
</organism>
<feature type="compositionally biased region" description="Basic and acidic residues" evidence="1">
    <location>
        <begin position="53"/>
        <end position="70"/>
    </location>
</feature>
<dbReference type="Proteomes" id="UP000077266">
    <property type="component" value="Unassembled WGS sequence"/>
</dbReference>
<accession>A0A165IBJ7</accession>
<feature type="compositionally biased region" description="Polar residues" evidence="1">
    <location>
        <begin position="22"/>
        <end position="43"/>
    </location>
</feature>
<evidence type="ECO:0000313" key="2">
    <source>
        <dbReference type="EMBL" id="KZV93172.1"/>
    </source>
</evidence>
<reference evidence="2 4" key="1">
    <citation type="journal article" date="2016" name="Mol. Biol. Evol.">
        <title>Comparative Genomics of Early-Diverging Mushroom-Forming Fungi Provides Insights into the Origins of Lignocellulose Decay Capabilities.</title>
        <authorList>
            <person name="Nagy L.G."/>
            <person name="Riley R."/>
            <person name="Tritt A."/>
            <person name="Adam C."/>
            <person name="Daum C."/>
            <person name="Floudas D."/>
            <person name="Sun H."/>
            <person name="Yadav J.S."/>
            <person name="Pangilinan J."/>
            <person name="Larsson K.H."/>
            <person name="Matsuura K."/>
            <person name="Barry K."/>
            <person name="Labutti K."/>
            <person name="Kuo R."/>
            <person name="Ohm R.A."/>
            <person name="Bhattacharya S.S."/>
            <person name="Shirouzu T."/>
            <person name="Yoshinaga Y."/>
            <person name="Martin F.M."/>
            <person name="Grigoriev I.V."/>
            <person name="Hibbett D.S."/>
        </authorList>
    </citation>
    <scope>NUCLEOTIDE SEQUENCE [LARGE SCALE GENOMIC DNA]</scope>
    <source>
        <strain evidence="2 4">HHB12029</strain>
    </source>
</reference>
<feature type="region of interest" description="Disordered" evidence="1">
    <location>
        <begin position="1"/>
        <end position="105"/>
    </location>
</feature>
<sequence>MPAHAQDSEHRADGSKGIAPKTASSTNVGPSGDSTQALTTSRSVVARAPSAQARDRDVQAANPPREHQRGPQDTTANLRGEGIDPLAHAASSAATTSSLNSRIQPRDTAQHVAQGSSTFPLKIAGTSSLTISRTSSLKISRLQEVEHVIFQCNNVAVRASQLAS</sequence>
<dbReference type="AlphaFoldDB" id="A0A165IBJ7"/>
<proteinExistence type="predicted"/>
<feature type="compositionally biased region" description="Basic and acidic residues" evidence="1">
    <location>
        <begin position="1"/>
        <end position="14"/>
    </location>
</feature>
<dbReference type="EMBL" id="KV425904">
    <property type="protein sequence ID" value="KZW00063.1"/>
    <property type="molecule type" value="Genomic_DNA"/>
</dbReference>
<feature type="compositionally biased region" description="Low complexity" evidence="1">
    <location>
        <begin position="89"/>
        <end position="98"/>
    </location>
</feature>
<keyword evidence="4" id="KW-1185">Reference proteome</keyword>
<evidence type="ECO:0000313" key="4">
    <source>
        <dbReference type="Proteomes" id="UP000077266"/>
    </source>
</evidence>